<evidence type="ECO:0000313" key="1">
    <source>
        <dbReference type="EMBL" id="SVD47579.1"/>
    </source>
</evidence>
<protein>
    <submittedName>
        <fullName evidence="1">Uncharacterized protein</fullName>
    </submittedName>
</protein>
<proteinExistence type="predicted"/>
<organism evidence="1">
    <name type="scientific">marine metagenome</name>
    <dbReference type="NCBI Taxonomy" id="408172"/>
    <lineage>
        <taxon>unclassified sequences</taxon>
        <taxon>metagenomes</taxon>
        <taxon>ecological metagenomes</taxon>
    </lineage>
</organism>
<name>A0A382VM21_9ZZZZ</name>
<dbReference type="EMBL" id="UINC01153069">
    <property type="protein sequence ID" value="SVD47579.1"/>
    <property type="molecule type" value="Genomic_DNA"/>
</dbReference>
<sequence length="24" mass="2453">MVFPEIVPAVGSTFHTSPAASHAV</sequence>
<reference evidence="1" key="1">
    <citation type="submission" date="2018-05" db="EMBL/GenBank/DDBJ databases">
        <authorList>
            <person name="Lanie J.A."/>
            <person name="Ng W.-L."/>
            <person name="Kazmierczak K.M."/>
            <person name="Andrzejewski T.M."/>
            <person name="Davidsen T.M."/>
            <person name="Wayne K.J."/>
            <person name="Tettelin H."/>
            <person name="Glass J.I."/>
            <person name="Rusch D."/>
            <person name="Podicherti R."/>
            <person name="Tsui H.-C.T."/>
            <person name="Winkler M.E."/>
        </authorList>
    </citation>
    <scope>NUCLEOTIDE SEQUENCE</scope>
</reference>
<gene>
    <name evidence="1" type="ORF">METZ01_LOCUS400433</name>
</gene>
<dbReference type="AlphaFoldDB" id="A0A382VM21"/>
<accession>A0A382VM21</accession>